<evidence type="ECO:0008006" key="3">
    <source>
        <dbReference type="Google" id="ProtNLM"/>
    </source>
</evidence>
<dbReference type="RefSeq" id="WP_158159066.1">
    <property type="nucleotide sequence ID" value="NZ_CP056030.1"/>
</dbReference>
<dbReference type="AlphaFoldDB" id="A0A7D5D8X4"/>
<keyword evidence="2" id="KW-1185">Reference proteome</keyword>
<gene>
    <name evidence="1" type="ORF">HWQ56_19835</name>
</gene>
<accession>A0A7D5D8X4</accession>
<organism evidence="1 2">
    <name type="scientific">Pseudomonas eucalypticola</name>
    <dbReference type="NCBI Taxonomy" id="2599595"/>
    <lineage>
        <taxon>Bacteria</taxon>
        <taxon>Pseudomonadati</taxon>
        <taxon>Pseudomonadota</taxon>
        <taxon>Gammaproteobacteria</taxon>
        <taxon>Pseudomonadales</taxon>
        <taxon>Pseudomonadaceae</taxon>
        <taxon>Pseudomonas</taxon>
    </lineage>
</organism>
<name>A0A7D5D8X4_9PSED</name>
<dbReference type="Proteomes" id="UP000509568">
    <property type="component" value="Chromosome"/>
</dbReference>
<reference evidence="1 2" key="1">
    <citation type="submission" date="2020-06" db="EMBL/GenBank/DDBJ databases">
        <title>Pseudomonas eucalypticola sp. nov., an endophyte of Eucalyptus dunnii leaves with biocontrol ability of eucalyptus leaf blight.</title>
        <authorList>
            <person name="Liu Y."/>
            <person name="Song Z."/>
            <person name="Zeng H."/>
            <person name="Lu M."/>
            <person name="Wang X."/>
            <person name="Lian X."/>
            <person name="Zhang Q."/>
        </authorList>
    </citation>
    <scope>NUCLEOTIDE SEQUENCE [LARGE SCALE GENOMIC DNA]</scope>
    <source>
        <strain evidence="1 2">NP-1</strain>
    </source>
</reference>
<dbReference type="EMBL" id="CP056030">
    <property type="protein sequence ID" value="QKZ05913.1"/>
    <property type="molecule type" value="Genomic_DNA"/>
</dbReference>
<dbReference type="KEGG" id="pez:HWQ56_19835"/>
<evidence type="ECO:0000313" key="2">
    <source>
        <dbReference type="Proteomes" id="UP000509568"/>
    </source>
</evidence>
<protein>
    <recommendedName>
        <fullName evidence="3">Filamentous hemagglutinin</fullName>
    </recommendedName>
</protein>
<proteinExistence type="predicted"/>
<sequence>MNTVSIMSVIGSAVPANLRDLGLLACWYVVRDGEPVSGPLMSRDQAQALFDTLLQTASAPVKH</sequence>
<evidence type="ECO:0000313" key="1">
    <source>
        <dbReference type="EMBL" id="QKZ05913.1"/>
    </source>
</evidence>